<keyword evidence="1" id="KW-0676">Redox-active center</keyword>
<accession>A0ABV6YNX5</accession>
<dbReference type="InterPro" id="IPR011893">
    <property type="entry name" value="Selenoprotein_Rdx-typ"/>
</dbReference>
<sequence length="61" mass="6483">MAAAIEERFGKAPELIEGEHGVFDLTVDGRVVFSRKKAGSFISTPDLVELVAAHLEASGRG</sequence>
<dbReference type="EMBL" id="JBHPEI010000028">
    <property type="protein sequence ID" value="MFC1799763.1"/>
    <property type="molecule type" value="Genomic_DNA"/>
</dbReference>
<evidence type="ECO:0000313" key="2">
    <source>
        <dbReference type="EMBL" id="MFC1799763.1"/>
    </source>
</evidence>
<evidence type="ECO:0000313" key="3">
    <source>
        <dbReference type="Proteomes" id="UP001594288"/>
    </source>
</evidence>
<dbReference type="InterPro" id="IPR036249">
    <property type="entry name" value="Thioredoxin-like_sf"/>
</dbReference>
<organism evidence="2 3">
    <name type="scientific">Eiseniibacteriota bacterium</name>
    <dbReference type="NCBI Taxonomy" id="2212470"/>
    <lineage>
        <taxon>Bacteria</taxon>
        <taxon>Candidatus Eiseniibacteriota</taxon>
    </lineage>
</organism>
<comment type="caution">
    <text evidence="2">The sequence shown here is derived from an EMBL/GenBank/DDBJ whole genome shotgun (WGS) entry which is preliminary data.</text>
</comment>
<dbReference type="Pfam" id="PF10262">
    <property type="entry name" value="Rdx"/>
    <property type="match status" value="1"/>
</dbReference>
<reference evidence="2 3" key="1">
    <citation type="submission" date="2024-09" db="EMBL/GenBank/DDBJ databases">
        <authorList>
            <person name="D'Angelo T."/>
        </authorList>
    </citation>
    <scope>NUCLEOTIDE SEQUENCE [LARGE SCALE GENOMIC DNA]</scope>
    <source>
        <strain evidence="2">SAG AM-311-F02</strain>
    </source>
</reference>
<gene>
    <name evidence="2" type="ORF">ACFL2Z_02495</name>
</gene>
<evidence type="ECO:0000256" key="1">
    <source>
        <dbReference type="ARBA" id="ARBA00023284"/>
    </source>
</evidence>
<protein>
    <submittedName>
        <fullName evidence="2">Rdx family protein</fullName>
    </submittedName>
</protein>
<keyword evidence="3" id="KW-1185">Reference proteome</keyword>
<dbReference type="Proteomes" id="UP001594288">
    <property type="component" value="Unassembled WGS sequence"/>
</dbReference>
<proteinExistence type="predicted"/>
<name>A0ABV6YNX5_UNCEI</name>
<dbReference type="Gene3D" id="3.40.30.10">
    <property type="entry name" value="Glutaredoxin"/>
    <property type="match status" value="1"/>
</dbReference>
<dbReference type="SUPFAM" id="SSF52833">
    <property type="entry name" value="Thioredoxin-like"/>
    <property type="match status" value="1"/>
</dbReference>